<accession>A0ABY0IIA0</accession>
<dbReference type="RefSeq" id="WP_114705620.1">
    <property type="nucleotide sequence ID" value="NZ_QDKL01000001.1"/>
</dbReference>
<dbReference type="SUPFAM" id="SSF56935">
    <property type="entry name" value="Porins"/>
    <property type="match status" value="1"/>
</dbReference>
<sequence>MKRVFKLAVIAALSLSAYANILMPEISRDGKTRNESLMAVSQSSRNFIAGQLSTVNLEDDFNNEIDITTTSVYGGFSAESFTMEIGYDNANWDVGSADEDFKDISILAGFKVNERLTLGVGLETSELLNGVDDTGISFGGTLLVEGTVLGGTIARHTYELGSAEGDFILLTGAFGSATKDMSWETGITYQMEGSGDLNTGARLGIFGNATKISGAWEFDGSFNYTFGDYLNEATGDNDYSSIEIEFDAEYLLNKEFYITPGVNYTSVDYPDSDDNTELVSLNGFVGFRNSQGLDATFGLEYVLSGDIGGDDVDGLGWGINVGYVF</sequence>
<evidence type="ECO:0000256" key="1">
    <source>
        <dbReference type="SAM" id="SignalP"/>
    </source>
</evidence>
<reference evidence="3" key="1">
    <citation type="journal article" date="2019" name="Int. J. Syst. Evol. Microbiol.">
        <title>Halobacteriovorax valvorus sp. nov., a novel prokaryotic predator isolated from coastal seawater of China.</title>
        <authorList>
            <person name="Chen M.-X."/>
        </authorList>
    </citation>
    <scope>NUCLEOTIDE SEQUENCE [LARGE SCALE GENOMIC DNA]</scope>
    <source>
        <strain evidence="3">BL9</strain>
    </source>
</reference>
<keyword evidence="1" id="KW-0732">Signal</keyword>
<gene>
    <name evidence="2" type="ORF">DAY19_02580</name>
</gene>
<evidence type="ECO:0000313" key="2">
    <source>
        <dbReference type="EMBL" id="RZF22676.1"/>
    </source>
</evidence>
<protein>
    <recommendedName>
        <fullName evidence="4">Porin</fullName>
    </recommendedName>
</protein>
<evidence type="ECO:0008006" key="4">
    <source>
        <dbReference type="Google" id="ProtNLM"/>
    </source>
</evidence>
<dbReference type="Proteomes" id="UP000443582">
    <property type="component" value="Unassembled WGS sequence"/>
</dbReference>
<name>A0ABY0IIA0_9BACT</name>
<organism evidence="2 3">
    <name type="scientific">Halobacteriovorax vibrionivorans</name>
    <dbReference type="NCBI Taxonomy" id="2152716"/>
    <lineage>
        <taxon>Bacteria</taxon>
        <taxon>Pseudomonadati</taxon>
        <taxon>Bdellovibrionota</taxon>
        <taxon>Bacteriovoracia</taxon>
        <taxon>Bacteriovoracales</taxon>
        <taxon>Halobacteriovoraceae</taxon>
        <taxon>Halobacteriovorax</taxon>
    </lineage>
</organism>
<evidence type="ECO:0000313" key="3">
    <source>
        <dbReference type="Proteomes" id="UP000443582"/>
    </source>
</evidence>
<feature type="signal peptide" evidence="1">
    <location>
        <begin position="1"/>
        <end position="19"/>
    </location>
</feature>
<keyword evidence="3" id="KW-1185">Reference proteome</keyword>
<proteinExistence type="predicted"/>
<dbReference type="EMBL" id="QDKL01000001">
    <property type="protein sequence ID" value="RZF22676.1"/>
    <property type="molecule type" value="Genomic_DNA"/>
</dbReference>
<feature type="chain" id="PRO_5046013479" description="Porin" evidence="1">
    <location>
        <begin position="20"/>
        <end position="325"/>
    </location>
</feature>
<comment type="caution">
    <text evidence="2">The sequence shown here is derived from an EMBL/GenBank/DDBJ whole genome shotgun (WGS) entry which is preliminary data.</text>
</comment>